<dbReference type="PANTHER" id="PTHR41373:SF1">
    <property type="entry name" value="PHOSPHATIDYLGLYCEROL LYSYLTRANSFERASE C-TERMINAL DOMAIN-CONTAINING PROTEIN"/>
    <property type="match status" value="1"/>
</dbReference>
<organism evidence="2 3">
    <name type="scientific">Desulfatitalea alkaliphila</name>
    <dbReference type="NCBI Taxonomy" id="2929485"/>
    <lineage>
        <taxon>Bacteria</taxon>
        <taxon>Pseudomonadati</taxon>
        <taxon>Thermodesulfobacteriota</taxon>
        <taxon>Desulfobacteria</taxon>
        <taxon>Desulfobacterales</taxon>
        <taxon>Desulfosarcinaceae</taxon>
        <taxon>Desulfatitalea</taxon>
    </lineage>
</organism>
<dbReference type="InterPro" id="IPR024320">
    <property type="entry name" value="LPG_synthase_C"/>
</dbReference>
<dbReference type="Proteomes" id="UP001165427">
    <property type="component" value="Unassembled WGS sequence"/>
</dbReference>
<accession>A0AA41R8D4</accession>
<dbReference type="AlphaFoldDB" id="A0AA41R8D4"/>
<protein>
    <submittedName>
        <fullName evidence="2">Phosphatidylglycerol lysyltransferase domain-containing protein</fullName>
    </submittedName>
</protein>
<dbReference type="Pfam" id="PF09924">
    <property type="entry name" value="LPG_synthase_C"/>
    <property type="match status" value="1"/>
</dbReference>
<dbReference type="SUPFAM" id="SSF55729">
    <property type="entry name" value="Acyl-CoA N-acyltransferases (Nat)"/>
    <property type="match status" value="2"/>
</dbReference>
<dbReference type="PIRSF" id="PIRSF018688">
    <property type="entry name" value="UCP018688"/>
    <property type="match status" value="1"/>
</dbReference>
<evidence type="ECO:0000313" key="3">
    <source>
        <dbReference type="Proteomes" id="UP001165427"/>
    </source>
</evidence>
<dbReference type="InterPro" id="IPR016732">
    <property type="entry name" value="UCP018688"/>
</dbReference>
<proteinExistence type="predicted"/>
<evidence type="ECO:0000259" key="1">
    <source>
        <dbReference type="Pfam" id="PF09924"/>
    </source>
</evidence>
<dbReference type="RefSeq" id="WP_246906226.1">
    <property type="nucleotide sequence ID" value="NZ_JALJRB010000008.1"/>
</dbReference>
<dbReference type="EMBL" id="JALJRB010000008">
    <property type="protein sequence ID" value="MCJ8500783.1"/>
    <property type="molecule type" value="Genomic_DNA"/>
</dbReference>
<dbReference type="Gene3D" id="3.40.630.30">
    <property type="match status" value="1"/>
</dbReference>
<evidence type="ECO:0000313" key="2">
    <source>
        <dbReference type="EMBL" id="MCJ8500783.1"/>
    </source>
</evidence>
<dbReference type="InterPro" id="IPR016181">
    <property type="entry name" value="Acyl_CoA_acyltransferase"/>
</dbReference>
<sequence>MALHFEPIDLKRQEAYRKMLARCEQIASDYSYINLWGWGPEYGLTWAWQADLVWLHQKHPAPVLWAPVGDWQAVDWQVAMAAARATSDRMIRIPQALARRLGDALGDAVRIEETREHWDYLYDVADLVALKGNRYHKKKNLLNQFVNNNAYHYAGLDSAMIDQAMGMQEDWCTWRDCEDNDTLAAENNAIARVLNDWRSLTDLEGGALVVDEIIVAYTIAESLPDSSLLIHFEKACPDYKGSYQAINQQFLAHAGQGHTLVNREQDLGDEGLRKAKESYHPLDYVRKYELVWRATG</sequence>
<name>A0AA41R8D4_9BACT</name>
<reference evidence="2" key="1">
    <citation type="submission" date="2022-04" db="EMBL/GenBank/DDBJ databases">
        <title>Desulfatitalea alkaliphila sp. nov., a novel anaerobic sulfate-reducing bacterium isolated from terrestrial mud volcano, Taman Peninsula, Russia.</title>
        <authorList>
            <person name="Khomyakova M.A."/>
            <person name="Merkel A.Y."/>
            <person name="Slobodkin A.I."/>
        </authorList>
    </citation>
    <scope>NUCLEOTIDE SEQUENCE</scope>
    <source>
        <strain evidence="2">M08but</strain>
    </source>
</reference>
<dbReference type="PANTHER" id="PTHR41373">
    <property type="entry name" value="DUF2156 DOMAIN-CONTAINING PROTEIN"/>
    <property type="match status" value="1"/>
</dbReference>
<keyword evidence="3" id="KW-1185">Reference proteome</keyword>
<gene>
    <name evidence="2" type="ORF">MRX98_09395</name>
</gene>
<feature type="domain" description="Phosphatidylglycerol lysyltransferase C-terminal" evidence="1">
    <location>
        <begin position="23"/>
        <end position="288"/>
    </location>
</feature>
<comment type="caution">
    <text evidence="2">The sequence shown here is derived from an EMBL/GenBank/DDBJ whole genome shotgun (WGS) entry which is preliminary data.</text>
</comment>